<organism evidence="2">
    <name type="scientific">Candidatus Methanofastidiosum methylothiophilum</name>
    <dbReference type="NCBI Taxonomy" id="1705564"/>
    <lineage>
        <taxon>Archaea</taxon>
        <taxon>Methanobacteriati</taxon>
        <taxon>Methanobacteriota</taxon>
        <taxon>Stenosarchaea group</taxon>
        <taxon>Candidatus Methanofastidiosia</taxon>
        <taxon>Candidatus Methanofastidiosales</taxon>
        <taxon>Candidatus Methanofastidiosaceae</taxon>
        <taxon>Candidatus Methanofastidiosum</taxon>
    </lineage>
</organism>
<feature type="region of interest" description="Disordered" evidence="1">
    <location>
        <begin position="214"/>
        <end position="276"/>
    </location>
</feature>
<name>A0A150JKG3_9EURY</name>
<feature type="compositionally biased region" description="Basic and acidic residues" evidence="1">
    <location>
        <begin position="232"/>
        <end position="242"/>
    </location>
</feature>
<proteinExistence type="predicted"/>
<reference evidence="2" key="1">
    <citation type="journal article" date="2016" name="ISME J.">
        <title>Chasing the elusive Euryarchaeota class WSA2: genomes reveal a uniquely fastidious methyl-reducing methanogen.</title>
        <authorList>
            <person name="Nobu M.K."/>
            <person name="Narihiro T."/>
            <person name="Kuroda K."/>
            <person name="Mei R."/>
            <person name="Liu W.T."/>
        </authorList>
    </citation>
    <scope>NUCLEOTIDE SEQUENCE [LARGE SCALE GENOMIC DNA]</scope>
    <source>
        <strain evidence="2">ADurb1213_Bin02801</strain>
    </source>
</reference>
<dbReference type="AlphaFoldDB" id="A0A150JKG3"/>
<evidence type="ECO:0000313" key="2">
    <source>
        <dbReference type="EMBL" id="KYC57725.1"/>
    </source>
</evidence>
<gene>
    <name evidence="2" type="ORF">APG09_00970</name>
</gene>
<comment type="caution">
    <text evidence="2">The sequence shown here is derived from an EMBL/GenBank/DDBJ whole genome shotgun (WGS) entry which is preliminary data.</text>
</comment>
<accession>A0A150JKG3</accession>
<evidence type="ECO:0000256" key="1">
    <source>
        <dbReference type="SAM" id="MobiDB-lite"/>
    </source>
</evidence>
<protein>
    <submittedName>
        <fullName evidence="2">Uncharacterized protein</fullName>
    </submittedName>
</protein>
<sequence>MNFFQRSNAQNISLFHGTPSNVALKGDALNSLATWFTYYNAGRVSTQQITPENFNFRFTLKGEPLLEINSEEWKNRPLISYTTATQTIKMTEVIQIKLEHKQGNNASEEKKTGGKRWAGIAYERILYQILFPEESPEFKEEAKRAAVTSLFNLVNLIRGNSHSIVEGKSYKNPMLSSLTNSLLHVHKNFIDAYAVLPANPVLYHERREAALLPNSANGDCGHAETASASSEPPKDSDVRTYPEGENSLENISTGDIGGSPSEEDKSYHTTFGQSLL</sequence>
<dbReference type="EMBL" id="LNJE01000010">
    <property type="protein sequence ID" value="KYC57725.1"/>
    <property type="molecule type" value="Genomic_DNA"/>
</dbReference>